<organism evidence="2 3">
    <name type="scientific">Sesamum alatum</name>
    <dbReference type="NCBI Taxonomy" id="300844"/>
    <lineage>
        <taxon>Eukaryota</taxon>
        <taxon>Viridiplantae</taxon>
        <taxon>Streptophyta</taxon>
        <taxon>Embryophyta</taxon>
        <taxon>Tracheophyta</taxon>
        <taxon>Spermatophyta</taxon>
        <taxon>Magnoliopsida</taxon>
        <taxon>eudicotyledons</taxon>
        <taxon>Gunneridae</taxon>
        <taxon>Pentapetalae</taxon>
        <taxon>asterids</taxon>
        <taxon>lamiids</taxon>
        <taxon>Lamiales</taxon>
        <taxon>Pedaliaceae</taxon>
        <taxon>Sesamum</taxon>
    </lineage>
</organism>
<name>A0AAE1XP24_9LAMI</name>
<protein>
    <submittedName>
        <fullName evidence="2">Uncharacterized protein</fullName>
    </submittedName>
</protein>
<feature type="region of interest" description="Disordered" evidence="1">
    <location>
        <begin position="69"/>
        <end position="121"/>
    </location>
</feature>
<keyword evidence="3" id="KW-1185">Reference proteome</keyword>
<feature type="compositionally biased region" description="Basic and acidic residues" evidence="1">
    <location>
        <begin position="69"/>
        <end position="88"/>
    </location>
</feature>
<dbReference type="Proteomes" id="UP001293254">
    <property type="component" value="Unassembled WGS sequence"/>
</dbReference>
<dbReference type="AlphaFoldDB" id="A0AAE1XP24"/>
<evidence type="ECO:0000313" key="2">
    <source>
        <dbReference type="EMBL" id="KAK4414972.1"/>
    </source>
</evidence>
<feature type="region of interest" description="Disordered" evidence="1">
    <location>
        <begin position="1"/>
        <end position="35"/>
    </location>
</feature>
<proteinExistence type="predicted"/>
<feature type="compositionally biased region" description="Polar residues" evidence="1">
    <location>
        <begin position="1"/>
        <end position="12"/>
    </location>
</feature>
<gene>
    <name evidence="2" type="ORF">Salat_2604200</name>
</gene>
<dbReference type="EMBL" id="JACGWO010000011">
    <property type="protein sequence ID" value="KAK4414972.1"/>
    <property type="molecule type" value="Genomic_DNA"/>
</dbReference>
<evidence type="ECO:0000256" key="1">
    <source>
        <dbReference type="SAM" id="MobiDB-lite"/>
    </source>
</evidence>
<comment type="caution">
    <text evidence="2">The sequence shown here is derived from an EMBL/GenBank/DDBJ whole genome shotgun (WGS) entry which is preliminary data.</text>
</comment>
<feature type="compositionally biased region" description="Polar residues" evidence="1">
    <location>
        <begin position="90"/>
        <end position="99"/>
    </location>
</feature>
<sequence length="121" mass="12943">MTATTGGSSRPSRSYRDAVAGMAVPPPAPVSFDTASFRPMGMLTRDQGMKTPGPAREDLRVKLDAQRAQRALDDRRRGERVVFAEHGTRPHSTASTSGSKGDGEGTCGDMPHEETTEPVTE</sequence>
<accession>A0AAE1XP24</accession>
<reference evidence="2" key="1">
    <citation type="submission" date="2020-06" db="EMBL/GenBank/DDBJ databases">
        <authorList>
            <person name="Li T."/>
            <person name="Hu X."/>
            <person name="Zhang T."/>
            <person name="Song X."/>
            <person name="Zhang H."/>
            <person name="Dai N."/>
            <person name="Sheng W."/>
            <person name="Hou X."/>
            <person name="Wei L."/>
        </authorList>
    </citation>
    <scope>NUCLEOTIDE SEQUENCE</scope>
    <source>
        <strain evidence="2">3651</strain>
        <tissue evidence="2">Leaf</tissue>
    </source>
</reference>
<evidence type="ECO:0000313" key="3">
    <source>
        <dbReference type="Proteomes" id="UP001293254"/>
    </source>
</evidence>
<reference evidence="2" key="2">
    <citation type="journal article" date="2024" name="Plant">
        <title>Genomic evolution and insights into agronomic trait innovations of Sesamum species.</title>
        <authorList>
            <person name="Miao H."/>
            <person name="Wang L."/>
            <person name="Qu L."/>
            <person name="Liu H."/>
            <person name="Sun Y."/>
            <person name="Le M."/>
            <person name="Wang Q."/>
            <person name="Wei S."/>
            <person name="Zheng Y."/>
            <person name="Lin W."/>
            <person name="Duan Y."/>
            <person name="Cao H."/>
            <person name="Xiong S."/>
            <person name="Wang X."/>
            <person name="Wei L."/>
            <person name="Li C."/>
            <person name="Ma Q."/>
            <person name="Ju M."/>
            <person name="Zhao R."/>
            <person name="Li G."/>
            <person name="Mu C."/>
            <person name="Tian Q."/>
            <person name="Mei H."/>
            <person name="Zhang T."/>
            <person name="Gao T."/>
            <person name="Zhang H."/>
        </authorList>
    </citation>
    <scope>NUCLEOTIDE SEQUENCE</scope>
    <source>
        <strain evidence="2">3651</strain>
    </source>
</reference>